<evidence type="ECO:0000259" key="4">
    <source>
        <dbReference type="PROSITE" id="PS01124"/>
    </source>
</evidence>
<evidence type="ECO:0000313" key="5">
    <source>
        <dbReference type="EMBL" id="KTD86929.1"/>
    </source>
</evidence>
<name>A0A0W1AZY0_9BACL</name>
<dbReference type="SMART" id="SM00342">
    <property type="entry name" value="HTH_ARAC"/>
    <property type="match status" value="1"/>
</dbReference>
<dbReference type="Pfam" id="PF12833">
    <property type="entry name" value="HTH_18"/>
    <property type="match status" value="1"/>
</dbReference>
<evidence type="ECO:0000256" key="2">
    <source>
        <dbReference type="ARBA" id="ARBA00023125"/>
    </source>
</evidence>
<dbReference type="InterPro" id="IPR037923">
    <property type="entry name" value="HTH-like"/>
</dbReference>
<feature type="domain" description="HTH araC/xylS-type" evidence="4">
    <location>
        <begin position="196"/>
        <end position="297"/>
    </location>
</feature>
<dbReference type="PANTHER" id="PTHR43280:SF2">
    <property type="entry name" value="HTH-TYPE TRANSCRIPTIONAL REGULATOR EXSA"/>
    <property type="match status" value="1"/>
</dbReference>
<evidence type="ECO:0000256" key="3">
    <source>
        <dbReference type="ARBA" id="ARBA00023163"/>
    </source>
</evidence>
<keyword evidence="3" id="KW-0804">Transcription</keyword>
<accession>A0A0W1AZY0</accession>
<reference evidence="5 6" key="1">
    <citation type="journal article" date="2015" name="Int. Biodeterior. Biodegradation">
        <title>Physiological and genetic screening methods for the isolation of methyl tert-butyl ether-degrading bacteria for bioremediation purposes.</title>
        <authorList>
            <person name="Guisado I.M."/>
            <person name="Purswani J."/>
            <person name="Gonzalez Lopez J."/>
            <person name="Pozo C."/>
        </authorList>
    </citation>
    <scope>NUCLEOTIDE SEQUENCE [LARGE SCALE GENOMIC DNA]</scope>
    <source>
        <strain evidence="5 6">SH7</strain>
    </source>
</reference>
<evidence type="ECO:0000256" key="1">
    <source>
        <dbReference type="ARBA" id="ARBA00023015"/>
    </source>
</evidence>
<dbReference type="InterPro" id="IPR009057">
    <property type="entry name" value="Homeodomain-like_sf"/>
</dbReference>
<keyword evidence="2" id="KW-0238">DNA-binding</keyword>
<dbReference type="PANTHER" id="PTHR43280">
    <property type="entry name" value="ARAC-FAMILY TRANSCRIPTIONAL REGULATOR"/>
    <property type="match status" value="1"/>
</dbReference>
<dbReference type="Gene3D" id="1.10.10.60">
    <property type="entry name" value="Homeodomain-like"/>
    <property type="match status" value="2"/>
</dbReference>
<organism evidence="5 6">
    <name type="scientific">Paenibacillus etheri</name>
    <dbReference type="NCBI Taxonomy" id="1306852"/>
    <lineage>
        <taxon>Bacteria</taxon>
        <taxon>Bacillati</taxon>
        <taxon>Bacillota</taxon>
        <taxon>Bacilli</taxon>
        <taxon>Bacillales</taxon>
        <taxon>Paenibacillaceae</taxon>
        <taxon>Paenibacillus</taxon>
    </lineage>
</organism>
<dbReference type="AlphaFoldDB" id="A0A0W1AZY0"/>
<dbReference type="PROSITE" id="PS01124">
    <property type="entry name" value="HTH_ARAC_FAMILY_2"/>
    <property type="match status" value="1"/>
</dbReference>
<dbReference type="Gene3D" id="2.60.120.10">
    <property type="entry name" value="Jelly Rolls"/>
    <property type="match status" value="1"/>
</dbReference>
<dbReference type="SUPFAM" id="SSF51215">
    <property type="entry name" value="Regulatory protein AraC"/>
    <property type="match status" value="1"/>
</dbReference>
<sequence length="301" mass="34889">MSDKNPSYPLRKQVPSRDWSPGIHYAQLQTLPPCTFPRRRLYDFELLYVRQGKLLTKMDTEEYILNAGQLIFLSSGLYHQNAILSDSDTKLIGIHFDFFGESIITHEEDMVVNEDEVMHDKFAFEAVTAPFMPLSQEPVYSPPPECVHAMEQLVHEFTMRPAGYEWVCRGLLLGILTSLLRTQNSRDAAKSSVHTERIRALIDEIEERSAERWTNKSMAAAMNMHEDHFAKLFREVAGMPPGEYLRSIRHREARKLLRETDWPIERVGDQVGYPDIHYFSRVFTANEGISPRAYRKLSRIL</sequence>
<dbReference type="CDD" id="cd02208">
    <property type="entry name" value="cupin_RmlC-like"/>
    <property type="match status" value="1"/>
</dbReference>
<dbReference type="InterPro" id="IPR014710">
    <property type="entry name" value="RmlC-like_jellyroll"/>
</dbReference>
<dbReference type="GO" id="GO:0003700">
    <property type="term" value="F:DNA-binding transcription factor activity"/>
    <property type="evidence" value="ECO:0007669"/>
    <property type="project" value="InterPro"/>
</dbReference>
<dbReference type="Proteomes" id="UP000054709">
    <property type="component" value="Unassembled WGS sequence"/>
</dbReference>
<gene>
    <name evidence="5" type="ORF">UQ64_08760</name>
</gene>
<protein>
    <submittedName>
        <fullName evidence="5">AraC family transcriptional regulator</fullName>
    </submittedName>
</protein>
<keyword evidence="1" id="KW-0805">Transcription regulation</keyword>
<dbReference type="InterPro" id="IPR018060">
    <property type="entry name" value="HTH_AraC"/>
</dbReference>
<proteinExistence type="predicted"/>
<dbReference type="EMBL" id="LCZJ02000018">
    <property type="protein sequence ID" value="KTD86929.1"/>
    <property type="molecule type" value="Genomic_DNA"/>
</dbReference>
<dbReference type="RefSeq" id="WP_060622495.1">
    <property type="nucleotide sequence ID" value="NZ_LCZJ02000018.1"/>
</dbReference>
<comment type="caution">
    <text evidence="5">The sequence shown here is derived from an EMBL/GenBank/DDBJ whole genome shotgun (WGS) entry which is preliminary data.</text>
</comment>
<dbReference type="OrthoDB" id="625043at2"/>
<dbReference type="GO" id="GO:0043565">
    <property type="term" value="F:sequence-specific DNA binding"/>
    <property type="evidence" value="ECO:0007669"/>
    <property type="project" value="InterPro"/>
</dbReference>
<dbReference type="SUPFAM" id="SSF46689">
    <property type="entry name" value="Homeodomain-like"/>
    <property type="match status" value="2"/>
</dbReference>
<keyword evidence="6" id="KW-1185">Reference proteome</keyword>
<evidence type="ECO:0000313" key="6">
    <source>
        <dbReference type="Proteomes" id="UP000054709"/>
    </source>
</evidence>